<reference evidence="2" key="1">
    <citation type="submission" date="2020-06" db="EMBL/GenBank/DDBJ databases">
        <authorList>
            <person name="Li T."/>
            <person name="Hu X."/>
            <person name="Zhang T."/>
            <person name="Song X."/>
            <person name="Zhang H."/>
            <person name="Dai N."/>
            <person name="Sheng W."/>
            <person name="Hou X."/>
            <person name="Wei L."/>
        </authorList>
    </citation>
    <scope>NUCLEOTIDE SEQUENCE</scope>
    <source>
        <strain evidence="2">KEN1</strain>
        <tissue evidence="2">Leaf</tissue>
    </source>
</reference>
<protein>
    <submittedName>
        <fullName evidence="2">Uncharacterized protein</fullName>
    </submittedName>
</protein>
<sequence>MNEECRTKHKVTYWHLKDPNLTSLGLFQYYHLQDEVRQLDQEKSSSTNRIGQSSPRPGTRPVDPL</sequence>
<gene>
    <name evidence="2" type="ORF">Slati_4571200</name>
</gene>
<proteinExistence type="predicted"/>
<feature type="region of interest" description="Disordered" evidence="1">
    <location>
        <begin position="39"/>
        <end position="65"/>
    </location>
</feature>
<evidence type="ECO:0000313" key="2">
    <source>
        <dbReference type="EMBL" id="KAL0391362.1"/>
    </source>
</evidence>
<evidence type="ECO:0000256" key="1">
    <source>
        <dbReference type="SAM" id="MobiDB-lite"/>
    </source>
</evidence>
<reference evidence="2" key="2">
    <citation type="journal article" date="2024" name="Plant">
        <title>Genomic evolution and insights into agronomic trait innovations of Sesamum species.</title>
        <authorList>
            <person name="Miao H."/>
            <person name="Wang L."/>
            <person name="Qu L."/>
            <person name="Liu H."/>
            <person name="Sun Y."/>
            <person name="Le M."/>
            <person name="Wang Q."/>
            <person name="Wei S."/>
            <person name="Zheng Y."/>
            <person name="Lin W."/>
            <person name="Duan Y."/>
            <person name="Cao H."/>
            <person name="Xiong S."/>
            <person name="Wang X."/>
            <person name="Wei L."/>
            <person name="Li C."/>
            <person name="Ma Q."/>
            <person name="Ju M."/>
            <person name="Zhao R."/>
            <person name="Li G."/>
            <person name="Mu C."/>
            <person name="Tian Q."/>
            <person name="Mei H."/>
            <person name="Zhang T."/>
            <person name="Gao T."/>
            <person name="Zhang H."/>
        </authorList>
    </citation>
    <scope>NUCLEOTIDE SEQUENCE</scope>
    <source>
        <strain evidence="2">KEN1</strain>
    </source>
</reference>
<name>A0AAW2SGE0_9LAMI</name>
<dbReference type="EMBL" id="JACGWN010000026">
    <property type="protein sequence ID" value="KAL0391362.1"/>
    <property type="molecule type" value="Genomic_DNA"/>
</dbReference>
<dbReference type="AlphaFoldDB" id="A0AAW2SGE0"/>
<comment type="caution">
    <text evidence="2">The sequence shown here is derived from an EMBL/GenBank/DDBJ whole genome shotgun (WGS) entry which is preliminary data.</text>
</comment>
<organism evidence="2">
    <name type="scientific">Sesamum latifolium</name>
    <dbReference type="NCBI Taxonomy" id="2727402"/>
    <lineage>
        <taxon>Eukaryota</taxon>
        <taxon>Viridiplantae</taxon>
        <taxon>Streptophyta</taxon>
        <taxon>Embryophyta</taxon>
        <taxon>Tracheophyta</taxon>
        <taxon>Spermatophyta</taxon>
        <taxon>Magnoliopsida</taxon>
        <taxon>eudicotyledons</taxon>
        <taxon>Gunneridae</taxon>
        <taxon>Pentapetalae</taxon>
        <taxon>asterids</taxon>
        <taxon>lamiids</taxon>
        <taxon>Lamiales</taxon>
        <taxon>Pedaliaceae</taxon>
        <taxon>Sesamum</taxon>
    </lineage>
</organism>
<feature type="compositionally biased region" description="Polar residues" evidence="1">
    <location>
        <begin position="44"/>
        <end position="56"/>
    </location>
</feature>
<accession>A0AAW2SGE0</accession>